<evidence type="ECO:0008006" key="3">
    <source>
        <dbReference type="Google" id="ProtNLM"/>
    </source>
</evidence>
<accession>A0A7J8PQX4</accession>
<proteinExistence type="predicted"/>
<dbReference type="EMBL" id="JABEZZ010000008">
    <property type="protein sequence ID" value="MBA0591536.1"/>
    <property type="molecule type" value="Genomic_DNA"/>
</dbReference>
<feature type="non-terminal residue" evidence="1">
    <location>
        <position position="55"/>
    </location>
</feature>
<organism evidence="1 2">
    <name type="scientific">Gossypium raimondii</name>
    <name type="common">Peruvian cotton</name>
    <name type="synonym">Gossypium klotzschianum subsp. raimondii</name>
    <dbReference type="NCBI Taxonomy" id="29730"/>
    <lineage>
        <taxon>Eukaryota</taxon>
        <taxon>Viridiplantae</taxon>
        <taxon>Streptophyta</taxon>
        <taxon>Embryophyta</taxon>
        <taxon>Tracheophyta</taxon>
        <taxon>Spermatophyta</taxon>
        <taxon>Magnoliopsida</taxon>
        <taxon>eudicotyledons</taxon>
        <taxon>Gunneridae</taxon>
        <taxon>Pentapetalae</taxon>
        <taxon>rosids</taxon>
        <taxon>malvids</taxon>
        <taxon>Malvales</taxon>
        <taxon>Malvaceae</taxon>
        <taxon>Malvoideae</taxon>
        <taxon>Gossypium</taxon>
    </lineage>
</organism>
<evidence type="ECO:0000313" key="2">
    <source>
        <dbReference type="Proteomes" id="UP000593578"/>
    </source>
</evidence>
<dbReference type="AlphaFoldDB" id="A0A7J8PQX4"/>
<dbReference type="Proteomes" id="UP000593578">
    <property type="component" value="Unassembled WGS sequence"/>
</dbReference>
<comment type="caution">
    <text evidence="1">The sequence shown here is derived from an EMBL/GenBank/DDBJ whole genome shotgun (WGS) entry which is preliminary data.</text>
</comment>
<sequence>MPVHEAECYAFETSIKLACQLNIKGDVLFETDHAGLLNKMRNHSTDVTIIGVRIK</sequence>
<protein>
    <recommendedName>
        <fullName evidence="3">RNase H type-1 domain-containing protein</fullName>
    </recommendedName>
</protein>
<evidence type="ECO:0000313" key="1">
    <source>
        <dbReference type="EMBL" id="MBA0591536.1"/>
    </source>
</evidence>
<reference evidence="1 2" key="1">
    <citation type="journal article" date="2019" name="Genome Biol. Evol.">
        <title>Insights into the evolution of the New World diploid cottons (Gossypium, subgenus Houzingenia) based on genome sequencing.</title>
        <authorList>
            <person name="Grover C.E."/>
            <person name="Arick M.A. 2nd"/>
            <person name="Thrash A."/>
            <person name="Conover J.L."/>
            <person name="Sanders W.S."/>
            <person name="Peterson D.G."/>
            <person name="Frelichowski J.E."/>
            <person name="Scheffler J.A."/>
            <person name="Scheffler B.E."/>
            <person name="Wendel J.F."/>
        </authorList>
    </citation>
    <scope>NUCLEOTIDE SEQUENCE [LARGE SCALE GENOMIC DNA]</scope>
    <source>
        <strain evidence="1">8</strain>
        <tissue evidence="1">Leaf</tissue>
    </source>
</reference>
<gene>
    <name evidence="1" type="ORF">Gorai_008550</name>
</gene>
<name>A0A7J8PQX4_GOSRA</name>